<accession>A0ACD5YA64</accession>
<evidence type="ECO:0000313" key="1">
    <source>
        <dbReference type="EnsemblPlants" id="AVESA.00010b.r2.5DG0940350.1.CDS"/>
    </source>
</evidence>
<keyword evidence="2" id="KW-1185">Reference proteome</keyword>
<organism evidence="1 2">
    <name type="scientific">Avena sativa</name>
    <name type="common">Oat</name>
    <dbReference type="NCBI Taxonomy" id="4498"/>
    <lineage>
        <taxon>Eukaryota</taxon>
        <taxon>Viridiplantae</taxon>
        <taxon>Streptophyta</taxon>
        <taxon>Embryophyta</taxon>
        <taxon>Tracheophyta</taxon>
        <taxon>Spermatophyta</taxon>
        <taxon>Magnoliopsida</taxon>
        <taxon>Liliopsida</taxon>
        <taxon>Poales</taxon>
        <taxon>Poaceae</taxon>
        <taxon>BOP clade</taxon>
        <taxon>Pooideae</taxon>
        <taxon>Poodae</taxon>
        <taxon>Poeae</taxon>
        <taxon>Poeae Chloroplast Group 1 (Aveneae type)</taxon>
        <taxon>Aveninae</taxon>
        <taxon>Avena</taxon>
    </lineage>
</organism>
<proteinExistence type="predicted"/>
<sequence>MCELSTSTRHVNKCIGQKKWEISNDSNINPQCNREWLSDWFVEESRAIHQDWSMPMNNQFDLNMDCNIQQEERRANDVDESIWMDNSLGDDIEYESHSSEESYLEEEIDWQKEGYTDVAELFPTPNEEELNEAPVVDKAALAREARSKAAKSKAIRTQELKMRAAAGTTDDAFVLSDSCSDDNKELIGADDDGAVLESQIATRKYKSRAKPPKKRVYYDEMKENAHEQIQLDLCFHDVTQLRRVLDDYHIAYLRNFTYLKNNQDRVIACCSSEGTCAFMIYSSQIEGENTHCIRQINLPHTCGTNTDNSRITSTWIAKKYEDMIRSDPTMNISALMDAVMREHGVEISKHMAYRAKNKAIEAIEGHEDMRYLRIRDYLQTVMDKNPGSRCHVTTIRPTNKPEKNPRFHGLFFALYAQIDGFKNGCRPFIGVDGCFLKLGNGAQVLAATARDGNNNFFPLAFGVVGTEDKASWAWFLHQLKYALGGTAGQFGSYTIMSDRQKGLIAAVHSVFPDSCHRYCLRHIYSNFMSAGHKSGDLKKLIDRASYAFDKYDFDTAMEEMKKEDKGAWEWMCKIPPKHWARHAFDTNCKTDLVVNNLSEVFNSFILKARDKPIVTMIESIRTKLMPRFATKKEGVEHVQWEITPTYVERLEWEKRNARWCTNIVRSKQNLWQVTHIERTYEVNLAERKCGCFKWDLTGIPCKHAVEAIHKAREFPEDYVSDFFKKPMYREAYKNAIYPVPGQHGWTKTNSPDIDPPEYKTKRGRKQKKRRKGKHESTKSTVQNRMTTIKCSNCKLQGHRYTNCTTPLKPHLAARKTQHKTVRRLPDAAPPPAPQRIPLAPQRNAAPAPSPLRHASPPTAPRRNASSAPWYEGTRTYSYFTAGLGYQQNSQQG</sequence>
<dbReference type="Proteomes" id="UP001732700">
    <property type="component" value="Chromosome 5D"/>
</dbReference>
<dbReference type="EnsemblPlants" id="AVESA.00010b.r2.5DG0940350.1">
    <property type="protein sequence ID" value="AVESA.00010b.r2.5DG0940350.1.CDS"/>
    <property type="gene ID" value="AVESA.00010b.r2.5DG0940350"/>
</dbReference>
<evidence type="ECO:0000313" key="2">
    <source>
        <dbReference type="Proteomes" id="UP001732700"/>
    </source>
</evidence>
<name>A0ACD5YA64_AVESA</name>
<reference evidence="1" key="2">
    <citation type="submission" date="2025-09" db="UniProtKB">
        <authorList>
            <consortium name="EnsemblPlants"/>
        </authorList>
    </citation>
    <scope>IDENTIFICATION</scope>
</reference>
<reference evidence="1" key="1">
    <citation type="submission" date="2021-05" db="EMBL/GenBank/DDBJ databases">
        <authorList>
            <person name="Scholz U."/>
            <person name="Mascher M."/>
            <person name="Fiebig A."/>
        </authorList>
    </citation>
    <scope>NUCLEOTIDE SEQUENCE [LARGE SCALE GENOMIC DNA]</scope>
</reference>
<protein>
    <submittedName>
        <fullName evidence="1">Uncharacterized protein</fullName>
    </submittedName>
</protein>